<comment type="similarity">
    <text evidence="2">Belongs to the timeless family.</text>
</comment>
<gene>
    <name evidence="12" type="ORF">DASB73_031120</name>
</gene>
<feature type="compositionally biased region" description="Acidic residues" evidence="10">
    <location>
        <begin position="1001"/>
        <end position="1011"/>
    </location>
</feature>
<evidence type="ECO:0000256" key="2">
    <source>
        <dbReference type="ARBA" id="ARBA00008174"/>
    </source>
</evidence>
<feature type="domain" description="Timeless N-terminal" evidence="11">
    <location>
        <begin position="36"/>
        <end position="295"/>
    </location>
</feature>
<evidence type="ECO:0000256" key="1">
    <source>
        <dbReference type="ARBA" id="ARBA00004123"/>
    </source>
</evidence>
<dbReference type="AlphaFoldDB" id="A0AAV5RKU8"/>
<dbReference type="InterPro" id="IPR044998">
    <property type="entry name" value="Timeless"/>
</dbReference>
<name>A0AAV5RKU8_STABA</name>
<dbReference type="GO" id="GO:0031298">
    <property type="term" value="C:replication fork protection complex"/>
    <property type="evidence" value="ECO:0007669"/>
    <property type="project" value="TreeGrafter"/>
</dbReference>
<dbReference type="GO" id="GO:0043111">
    <property type="term" value="P:replication fork arrest"/>
    <property type="evidence" value="ECO:0007669"/>
    <property type="project" value="TreeGrafter"/>
</dbReference>
<feature type="region of interest" description="Disordered" evidence="10">
    <location>
        <begin position="850"/>
        <end position="1011"/>
    </location>
</feature>
<comment type="caution">
    <text evidence="12">The sequence shown here is derived from an EMBL/GenBank/DDBJ whole genome shotgun (WGS) entry which is preliminary data.</text>
</comment>
<evidence type="ECO:0000256" key="5">
    <source>
        <dbReference type="ARBA" id="ARBA00022880"/>
    </source>
</evidence>
<keyword evidence="4" id="KW-0227">DNA damage</keyword>
<comment type="subcellular location">
    <subcellularLocation>
        <location evidence="1">Nucleus</location>
    </subcellularLocation>
</comment>
<keyword evidence="13" id="KW-1185">Reference proteome</keyword>
<evidence type="ECO:0000256" key="3">
    <source>
        <dbReference type="ARBA" id="ARBA00021529"/>
    </source>
</evidence>
<evidence type="ECO:0000313" key="12">
    <source>
        <dbReference type="EMBL" id="GMM52149.1"/>
    </source>
</evidence>
<evidence type="ECO:0000256" key="6">
    <source>
        <dbReference type="ARBA" id="ARBA00023204"/>
    </source>
</evidence>
<keyword evidence="9" id="KW-0131">Cell cycle</keyword>
<organism evidence="12 13">
    <name type="scientific">Starmerella bacillaris</name>
    <name type="common">Yeast</name>
    <name type="synonym">Candida zemplinina</name>
    <dbReference type="NCBI Taxonomy" id="1247836"/>
    <lineage>
        <taxon>Eukaryota</taxon>
        <taxon>Fungi</taxon>
        <taxon>Dikarya</taxon>
        <taxon>Ascomycota</taxon>
        <taxon>Saccharomycotina</taxon>
        <taxon>Dipodascomycetes</taxon>
        <taxon>Dipodascales</taxon>
        <taxon>Trichomonascaceae</taxon>
        <taxon>Starmerella</taxon>
    </lineage>
</organism>
<dbReference type="GO" id="GO:0003677">
    <property type="term" value="F:DNA binding"/>
    <property type="evidence" value="ECO:0007669"/>
    <property type="project" value="TreeGrafter"/>
</dbReference>
<evidence type="ECO:0000256" key="8">
    <source>
        <dbReference type="ARBA" id="ARBA00023254"/>
    </source>
</evidence>
<dbReference type="EMBL" id="BTGC01000008">
    <property type="protein sequence ID" value="GMM52149.1"/>
    <property type="molecule type" value="Genomic_DNA"/>
</dbReference>
<reference evidence="12 13" key="1">
    <citation type="journal article" date="2023" name="Elife">
        <title>Identification of key yeast species and microbe-microbe interactions impacting larval growth of Drosophila in the wild.</title>
        <authorList>
            <person name="Mure A."/>
            <person name="Sugiura Y."/>
            <person name="Maeda R."/>
            <person name="Honda K."/>
            <person name="Sakurai N."/>
            <person name="Takahashi Y."/>
            <person name="Watada M."/>
            <person name="Katoh T."/>
            <person name="Gotoh A."/>
            <person name="Gotoh Y."/>
            <person name="Taniguchi I."/>
            <person name="Nakamura K."/>
            <person name="Hayashi T."/>
            <person name="Katayama T."/>
            <person name="Uemura T."/>
            <person name="Hattori Y."/>
        </authorList>
    </citation>
    <scope>NUCLEOTIDE SEQUENCE [LARGE SCALE GENOMIC DNA]</scope>
    <source>
        <strain evidence="12 13">SB-73</strain>
    </source>
</reference>
<keyword evidence="5" id="KW-0236">DNA replication inhibitor</keyword>
<evidence type="ECO:0000313" key="13">
    <source>
        <dbReference type="Proteomes" id="UP001362899"/>
    </source>
</evidence>
<keyword evidence="8" id="KW-0469">Meiosis</keyword>
<proteinExistence type="inferred from homology"/>
<dbReference type="InterPro" id="IPR006906">
    <property type="entry name" value="Timeless_N"/>
</dbReference>
<feature type="compositionally biased region" description="Acidic residues" evidence="10">
    <location>
        <begin position="935"/>
        <end position="944"/>
    </location>
</feature>
<feature type="compositionally biased region" description="Polar residues" evidence="10">
    <location>
        <begin position="922"/>
        <end position="931"/>
    </location>
</feature>
<dbReference type="GO" id="GO:0051321">
    <property type="term" value="P:meiotic cell cycle"/>
    <property type="evidence" value="ECO:0007669"/>
    <property type="project" value="UniProtKB-KW"/>
</dbReference>
<keyword evidence="6" id="KW-0234">DNA repair</keyword>
<feature type="compositionally biased region" description="Basic and acidic residues" evidence="10">
    <location>
        <begin position="884"/>
        <end position="906"/>
    </location>
</feature>
<dbReference type="Proteomes" id="UP001362899">
    <property type="component" value="Unassembled WGS sequence"/>
</dbReference>
<evidence type="ECO:0000256" key="7">
    <source>
        <dbReference type="ARBA" id="ARBA00023242"/>
    </source>
</evidence>
<dbReference type="GO" id="GO:0006281">
    <property type="term" value="P:DNA repair"/>
    <property type="evidence" value="ECO:0007669"/>
    <property type="project" value="UniProtKB-KW"/>
</dbReference>
<dbReference type="GO" id="GO:0000076">
    <property type="term" value="P:DNA replication checkpoint signaling"/>
    <property type="evidence" value="ECO:0007669"/>
    <property type="project" value="TreeGrafter"/>
</dbReference>
<evidence type="ECO:0000256" key="4">
    <source>
        <dbReference type="ARBA" id="ARBA00022763"/>
    </source>
</evidence>
<dbReference type="Pfam" id="PF04821">
    <property type="entry name" value="TIMELESS"/>
    <property type="match status" value="1"/>
</dbReference>
<evidence type="ECO:0000259" key="11">
    <source>
        <dbReference type="Pfam" id="PF04821"/>
    </source>
</evidence>
<accession>A0AAV5RKU8</accession>
<feature type="compositionally biased region" description="Basic and acidic residues" evidence="10">
    <location>
        <begin position="858"/>
        <end position="871"/>
    </location>
</feature>
<sequence>MSTSTSNAVAIDPEFQRSISNLISALGGYDPVTKNYKLGDEALACLRDLKKWLQNYDGKYETYDVACVIANTTLVTNDLLDIVSQWDTVERKKKDEYQDKIAIACLELLVSLTWPVEVYGKEESSSYFMQCMILKEAQLRYRNSILTHGKHNILLAMLRLGMKCNLSAKSEERSDRDNGILTLVCMFFRNLLVISSNNDEDRRSIIQEFNRQKVLSFLVTIGSGIGSNFDRQDFLLLESLYFLLRGIDSKIVFGLRTSSNDPLTGNLNELLESEKKLSKGVFKSSRHSRFGTLIAMNEGGGVYSPISGQRGVVSIESGLKSLDESKRWHKPASNFKSEEAEATSYQAATAVHNDSETLKIISRFVKDFLDNCYNPTFGKILQNLEKQTKRTKKSNFIHYLYLTAWFLEAERNRCKSKKLEMDYKLVGVSLSDQAVFFVLDCLKKGFEPGEFKDADLCHASIVCCLQSLTTIREMAYSKNQDIRDISEGMRSRLFYEEQWLILFTRLPGSCKRKSLGYACDVALLTNCLLKMLEEYSKQHTYLFVKSKRGGNKASATRPLARDIESDYGVDEQNEMYREEANRVTTERRFNYERFVNKYINDRTIEFYERILSNYNDVDEEVILAVFSFFRRTFGKTPNKAMFYRMSLMNIILNFTEEIPQTSKLGRVCNEFLTYYVQKFAATVSELPSLNIHLSGNMTQDDAFYYDHSGKPKVKARSEIKHEFRLSEEAQKMDEERQFSIIMAAIIDLGKQDFIKEVYDKLQLAVINGLTSMQLFSDKDTLDSIHKDALKRLFLRSLGLTVNTMDSIIAIPMQMNEMKLITQLEWIDKYQNEVVDLDGKIAMDFITVVQQHKQSNPKSGKDRSDSTSHENLDEYEDEVTENTNPEDHDAQDISDKNKKKDNEHSQYDEPTEDNSGDSDKNDTVNSRKQIGRNNADDLDDYDASDNDVSSKSTMDERNVEVDSPDNPGNSSTKRNHGDAFQSKDNVENVESNVIVRKKRSMDDDDDDSDNSS</sequence>
<keyword evidence="7" id="KW-0539">Nucleus</keyword>
<dbReference type="PANTHER" id="PTHR22940">
    <property type="entry name" value="TIMEOUT/TIMELESS-2"/>
    <property type="match status" value="1"/>
</dbReference>
<dbReference type="PANTHER" id="PTHR22940:SF4">
    <property type="entry name" value="PROTEIN TIMELESS HOMOLOG"/>
    <property type="match status" value="1"/>
</dbReference>
<evidence type="ECO:0000256" key="10">
    <source>
        <dbReference type="SAM" id="MobiDB-lite"/>
    </source>
</evidence>
<protein>
    <recommendedName>
        <fullName evidence="3">Topoisomerase 1-associated factor 1</fullName>
    </recommendedName>
</protein>
<evidence type="ECO:0000256" key="9">
    <source>
        <dbReference type="ARBA" id="ARBA00023306"/>
    </source>
</evidence>